<dbReference type="Proteomes" id="UP000693941">
    <property type="component" value="Chromosome"/>
</dbReference>
<evidence type="ECO:0000313" key="2">
    <source>
        <dbReference type="EMBL" id="QXJ34587.1"/>
    </source>
</evidence>
<dbReference type="AlphaFoldDB" id="A0A8F5C014"/>
<gene>
    <name evidence="1" type="ORF">J5U21_01220</name>
    <name evidence="2" type="ORF">J5U22_01133</name>
</gene>
<protein>
    <submittedName>
        <fullName evidence="2">Uncharacterized protein</fullName>
    </submittedName>
</protein>
<evidence type="ECO:0000313" key="1">
    <source>
        <dbReference type="EMBL" id="QXJ31570.1"/>
    </source>
</evidence>
<sequence length="38" mass="4351">MIRIKFYALTPILELTKVVKILSGWSLEAVMNAYINNP</sequence>
<proteinExistence type="predicted"/>
<accession>A0A8F5C014</accession>
<dbReference type="EMBL" id="CP077713">
    <property type="protein sequence ID" value="QXJ34587.1"/>
    <property type="molecule type" value="Genomic_DNA"/>
</dbReference>
<evidence type="ECO:0000313" key="3">
    <source>
        <dbReference type="Proteomes" id="UP000694036"/>
    </source>
</evidence>
<name>A0A8F5C014_9CREN</name>
<organism evidence="2 3">
    <name type="scientific">Saccharolobus shibatae</name>
    <dbReference type="NCBI Taxonomy" id="2286"/>
    <lineage>
        <taxon>Archaea</taxon>
        <taxon>Thermoproteota</taxon>
        <taxon>Thermoprotei</taxon>
        <taxon>Sulfolobales</taxon>
        <taxon>Sulfolobaceae</taxon>
        <taxon>Saccharolobus</taxon>
    </lineage>
</organism>
<dbReference type="Proteomes" id="UP000694036">
    <property type="component" value="Chromosome"/>
</dbReference>
<reference evidence="2 3" key="1">
    <citation type="journal article" date="2021" name="Environ. Microbiol.">
        <title>New insights into the diversity and evolution of the archaeal mobilome from three complete genomes of Saccharolobus shibatae.</title>
        <authorList>
            <person name="Medvedeva S."/>
            <person name="Brandt D."/>
            <person name="Cvirkaite-Krupovic V."/>
            <person name="Liu Y."/>
            <person name="Severinov K."/>
            <person name="Ishino S."/>
            <person name="Ishino Y."/>
            <person name="Prangishvili D."/>
            <person name="Kalinowski J."/>
            <person name="Krupovic M."/>
        </authorList>
    </citation>
    <scope>NUCLEOTIDE SEQUENCE [LARGE SCALE GENOMIC DNA]</scope>
    <source>
        <strain evidence="1">BEU9</strain>
        <strain evidence="2 3">S38A</strain>
    </source>
</reference>
<keyword evidence="3" id="KW-1185">Reference proteome</keyword>
<dbReference type="EMBL" id="CP077715">
    <property type="protein sequence ID" value="QXJ31570.1"/>
    <property type="molecule type" value="Genomic_DNA"/>
</dbReference>